<reference evidence="1 2" key="1">
    <citation type="submission" date="2021-04" db="EMBL/GenBank/DDBJ databases">
        <title>Nocardia tengchongensis.</title>
        <authorList>
            <person name="Zhuang k."/>
            <person name="Ran Y."/>
            <person name="Li W."/>
        </authorList>
    </citation>
    <scope>NUCLEOTIDE SEQUENCE [LARGE SCALE GENOMIC DNA]</scope>
    <source>
        <strain evidence="1 2">CFH S0057</strain>
    </source>
</reference>
<proteinExistence type="predicted"/>
<dbReference type="RefSeq" id="WP_213556550.1">
    <property type="nucleotide sequence ID" value="NZ_JBHZDI010000019.1"/>
</dbReference>
<name>A0ABX8CQE3_9NOCA</name>
<keyword evidence="2" id="KW-1185">Reference proteome</keyword>
<gene>
    <name evidence="1" type="ORF">KHQ06_30405</name>
</gene>
<sequence>MATENRTLRYIGWGATTLAVGAAVTALTAPTALADVGPVQVLACPSDPAASTPCGR</sequence>
<dbReference type="Proteomes" id="UP000683310">
    <property type="component" value="Chromosome"/>
</dbReference>
<protein>
    <submittedName>
        <fullName evidence="1">Uncharacterized protein</fullName>
    </submittedName>
</protein>
<organism evidence="1 2">
    <name type="scientific">Nocardia tengchongensis</name>
    <dbReference type="NCBI Taxonomy" id="2055889"/>
    <lineage>
        <taxon>Bacteria</taxon>
        <taxon>Bacillati</taxon>
        <taxon>Actinomycetota</taxon>
        <taxon>Actinomycetes</taxon>
        <taxon>Mycobacteriales</taxon>
        <taxon>Nocardiaceae</taxon>
        <taxon>Nocardia</taxon>
    </lineage>
</organism>
<evidence type="ECO:0000313" key="2">
    <source>
        <dbReference type="Proteomes" id="UP000683310"/>
    </source>
</evidence>
<accession>A0ABX8CQE3</accession>
<dbReference type="EMBL" id="CP074371">
    <property type="protein sequence ID" value="QVI20440.1"/>
    <property type="molecule type" value="Genomic_DNA"/>
</dbReference>
<evidence type="ECO:0000313" key="1">
    <source>
        <dbReference type="EMBL" id="QVI20440.1"/>
    </source>
</evidence>